<gene>
    <name evidence="6" type="ORF">KXJ70_15510</name>
</gene>
<keyword evidence="3" id="KW-0274">FAD</keyword>
<dbReference type="Pfam" id="PF00890">
    <property type="entry name" value="FAD_binding_2"/>
    <property type="match status" value="1"/>
</dbReference>
<dbReference type="EMBL" id="JAHWDQ010000004">
    <property type="protein sequence ID" value="MBW2942202.1"/>
    <property type="molecule type" value="Genomic_DNA"/>
</dbReference>
<dbReference type="InterPro" id="IPR003953">
    <property type="entry name" value="FAD-dep_OxRdtase_2_FAD-bd"/>
</dbReference>
<comment type="cofactor">
    <cofactor evidence="1">
        <name>FAD</name>
        <dbReference type="ChEBI" id="CHEBI:57692"/>
    </cofactor>
</comment>
<name>A0ABS6VV50_9GAMM</name>
<evidence type="ECO:0000256" key="2">
    <source>
        <dbReference type="ARBA" id="ARBA00022630"/>
    </source>
</evidence>
<evidence type="ECO:0000256" key="3">
    <source>
        <dbReference type="ARBA" id="ARBA00022827"/>
    </source>
</evidence>
<dbReference type="RefSeq" id="WP_219044439.1">
    <property type="nucleotide sequence ID" value="NZ_JAHWDQ010000004.1"/>
</dbReference>
<evidence type="ECO:0000256" key="1">
    <source>
        <dbReference type="ARBA" id="ARBA00001974"/>
    </source>
</evidence>
<dbReference type="InterPro" id="IPR050315">
    <property type="entry name" value="FAD-oxidoreductase_2"/>
</dbReference>
<evidence type="ECO:0000259" key="5">
    <source>
        <dbReference type="Pfam" id="PF00890"/>
    </source>
</evidence>
<keyword evidence="7" id="KW-1185">Reference proteome</keyword>
<comment type="caution">
    <text evidence="6">The sequence shown here is derived from an EMBL/GenBank/DDBJ whole genome shotgun (WGS) entry which is preliminary data.</text>
</comment>
<reference evidence="6" key="1">
    <citation type="submission" date="2021-07" db="EMBL/GenBank/DDBJ databases">
        <title>Zhongshania sp. CAU 1632 isolated from seawater.</title>
        <authorList>
            <person name="Kim W."/>
        </authorList>
    </citation>
    <scope>NUCLEOTIDE SEQUENCE</scope>
    <source>
        <strain evidence="6">CAU 1632</strain>
    </source>
</reference>
<dbReference type="Proteomes" id="UP001166291">
    <property type="component" value="Unassembled WGS sequence"/>
</dbReference>
<feature type="domain" description="FAD-dependent oxidoreductase 2 FAD-binding" evidence="5">
    <location>
        <begin position="13"/>
        <end position="548"/>
    </location>
</feature>
<evidence type="ECO:0000313" key="7">
    <source>
        <dbReference type="Proteomes" id="UP001166291"/>
    </source>
</evidence>
<sequence>MSNTVQKWDHEVDVLVVGSGAGSLVAAVTASEKSASTLIVEKGSKWGGTSATCGGGIWIPASHSAIAQGQEDSPEEAFLYIKSLTSGTVSDSKIKSYTVNARVMAKYIEGVTALRFNAIPYTDYHAELPGGKHGYRTHETNTLHASLLEKEEFDSLLPGHPSTALFGYIPWTTMEAAPMVTRGPGWVQTMIKILWRYYSDLPQRVKSKRSRFMVFGNAIAGHLKIALNHFGGTLWLNSALKELIRDDSGRVVGALVLKDGVLTAIKANKGVILGAGGFEHNQKMRDKYLPGDTRCEWSGGQLNNTGDAIQAGVAIGAATDLMEHAWWAPTVKVPSESRGRPLFYERALPGCIIVSQGGERYMNEARSYDVASKAMIDADRPDCRTTPSWLIFDATFRKKYPMGPLMPVIPDWLHSKEVRSMIKKSSSIKGLAKLTNMSSDALEKTIEKFNGYAHDGVDKDFDRGGAAYDRYYGDQNVTPNPNLAAIESGPFYAMPVYPGDIGTKGGLATDDTGRVLDQNGSQIEGLYAIGNNAASVMGPSYPGAGSTLGPAMTFGYLAALDAVSAK</sequence>
<organism evidence="6 7">
    <name type="scientific">Zhongshania aquimaris</name>
    <dbReference type="NCBI Taxonomy" id="2857107"/>
    <lineage>
        <taxon>Bacteria</taxon>
        <taxon>Pseudomonadati</taxon>
        <taxon>Pseudomonadota</taxon>
        <taxon>Gammaproteobacteria</taxon>
        <taxon>Cellvibrionales</taxon>
        <taxon>Spongiibacteraceae</taxon>
        <taxon>Zhongshania</taxon>
    </lineage>
</organism>
<protein>
    <submittedName>
        <fullName evidence="6">FAD-binding protein</fullName>
    </submittedName>
</protein>
<keyword evidence="2" id="KW-0285">Flavoprotein</keyword>
<keyword evidence="4" id="KW-0560">Oxidoreductase</keyword>
<dbReference type="PANTHER" id="PTHR43400:SF10">
    <property type="entry name" value="3-OXOSTEROID 1-DEHYDROGENASE"/>
    <property type="match status" value="1"/>
</dbReference>
<proteinExistence type="predicted"/>
<dbReference type="PANTHER" id="PTHR43400">
    <property type="entry name" value="FUMARATE REDUCTASE"/>
    <property type="match status" value="1"/>
</dbReference>
<evidence type="ECO:0000256" key="4">
    <source>
        <dbReference type="ARBA" id="ARBA00023002"/>
    </source>
</evidence>
<evidence type="ECO:0000313" key="6">
    <source>
        <dbReference type="EMBL" id="MBW2942202.1"/>
    </source>
</evidence>
<accession>A0ABS6VV50</accession>